<evidence type="ECO:0000313" key="3">
    <source>
        <dbReference type="Proteomes" id="UP000327458"/>
    </source>
</evidence>
<gene>
    <name evidence="1" type="ORF">FP507_08770</name>
    <name evidence="2" type="ORF">GJ685_09060</name>
</gene>
<evidence type="ECO:0000313" key="2">
    <source>
        <dbReference type="EMBL" id="MWV55198.1"/>
    </source>
</evidence>
<dbReference type="Proteomes" id="UP000489351">
    <property type="component" value="Unassembled WGS sequence"/>
</dbReference>
<protein>
    <submittedName>
        <fullName evidence="1">Uncharacterized protein</fullName>
    </submittedName>
</protein>
<name>A0A5M8IDW4_CHLPH</name>
<reference evidence="1 3" key="1">
    <citation type="submission" date="2019-07" db="EMBL/GenBank/DDBJ databases">
        <title>Draft genome Sequence of Chlorobium phaeovibrioides sp. strain PhvTcv-s14, from the Phylum Chlorobi.</title>
        <authorList>
            <person name="Babenko V."/>
            <person name="Boldyreva D."/>
            <person name="Kanygina A."/>
            <person name="Selezneva O."/>
            <person name="Akopiyan T."/>
            <person name="Lunina O."/>
        </authorList>
    </citation>
    <scope>NUCLEOTIDE SEQUENCE [LARGE SCALE GENOMIC DNA]</scope>
    <source>
        <strain evidence="1 3">GrTcv12</strain>
    </source>
</reference>
<accession>A0A5M8IDW4</accession>
<keyword evidence="4" id="KW-1185">Reference proteome</keyword>
<proteinExistence type="predicted"/>
<dbReference type="RefSeq" id="WP_151419612.1">
    <property type="nucleotide sequence ID" value="NZ_VMRG01000001.1"/>
</dbReference>
<evidence type="ECO:0000313" key="4">
    <source>
        <dbReference type="Proteomes" id="UP000489351"/>
    </source>
</evidence>
<dbReference type="AlphaFoldDB" id="A0A5M8IDW4"/>
<dbReference type="EMBL" id="VMRG01000001">
    <property type="protein sequence ID" value="KAA6233120.1"/>
    <property type="molecule type" value="Genomic_DNA"/>
</dbReference>
<dbReference type="Proteomes" id="UP000327458">
    <property type="component" value="Unassembled WGS sequence"/>
</dbReference>
<sequence length="116" mass="12017">MAKTNTAYIPGEYNTGVVRGDTFSETATFITGGEPLNLAGAAIRIQLRTRSGEVVASLEGGSGIQTVGNVMTWTIEGATTAGFAVGQYLYDIEITLGGSTRTYAAGSFAVQKDITA</sequence>
<dbReference type="EMBL" id="WUBZ01000065">
    <property type="protein sequence ID" value="MWV55198.1"/>
    <property type="molecule type" value="Genomic_DNA"/>
</dbReference>
<reference evidence="2 4" key="2">
    <citation type="submission" date="2019-11" db="EMBL/GenBank/DDBJ databases">
        <title>Green- and brown-colored morphotypes of Chlorobia in the stratified aquatic ecosystems of Kandalaksha Gulf (White Sea): A model for study of the accessory genome evolution.</title>
        <authorList>
            <person name="Grouzdev D.S."/>
        </authorList>
    </citation>
    <scope>NUCLEOTIDE SEQUENCE [LARGE SCALE GENOMIC DNA]</scope>
    <source>
        <strain evidence="2 4">ZM</strain>
    </source>
</reference>
<evidence type="ECO:0000313" key="1">
    <source>
        <dbReference type="EMBL" id="KAA6233120.1"/>
    </source>
</evidence>
<organism evidence="1 3">
    <name type="scientific">Chlorobium phaeovibrioides</name>
    <dbReference type="NCBI Taxonomy" id="1094"/>
    <lineage>
        <taxon>Bacteria</taxon>
        <taxon>Pseudomonadati</taxon>
        <taxon>Chlorobiota</taxon>
        <taxon>Chlorobiia</taxon>
        <taxon>Chlorobiales</taxon>
        <taxon>Chlorobiaceae</taxon>
        <taxon>Chlorobium/Pelodictyon group</taxon>
        <taxon>Chlorobium</taxon>
    </lineage>
</organism>
<comment type="caution">
    <text evidence="1">The sequence shown here is derived from an EMBL/GenBank/DDBJ whole genome shotgun (WGS) entry which is preliminary data.</text>
</comment>